<name>U2T6W1_LEIAQ</name>
<evidence type="ECO:0000313" key="2">
    <source>
        <dbReference type="Proteomes" id="UP000016605"/>
    </source>
</evidence>
<dbReference type="AlphaFoldDB" id="U2T6W1"/>
<reference evidence="1 2" key="1">
    <citation type="submission" date="2013-08" db="EMBL/GenBank/DDBJ databases">
        <authorList>
            <person name="Weinstock G."/>
            <person name="Sodergren E."/>
            <person name="Wylie T."/>
            <person name="Fulton L."/>
            <person name="Fulton R."/>
            <person name="Fronick C."/>
            <person name="O'Laughlin M."/>
            <person name="Godfrey J."/>
            <person name="Miner T."/>
            <person name="Herter B."/>
            <person name="Appelbaum E."/>
            <person name="Cordes M."/>
            <person name="Lek S."/>
            <person name="Wollam A."/>
            <person name="Pepin K.H."/>
            <person name="Palsikar V.B."/>
            <person name="Mitreva M."/>
            <person name="Wilson R.K."/>
        </authorList>
    </citation>
    <scope>NUCLEOTIDE SEQUENCE [LARGE SCALE GENOMIC DNA]</scope>
    <source>
        <strain evidence="1 2">ATCC 14665</strain>
    </source>
</reference>
<comment type="caution">
    <text evidence="1">The sequence shown here is derived from an EMBL/GenBank/DDBJ whole genome shotgun (WGS) entry which is preliminary data.</text>
</comment>
<sequence>MQKAFTVQPGIQIVDDDIASSCHSDLMQQARRVVDLAISIHLISHHIQNERVSWRHRAHERGRVSLVEFKHGNVCVESA</sequence>
<proteinExistence type="predicted"/>
<protein>
    <submittedName>
        <fullName evidence="1">Uncharacterized protein</fullName>
    </submittedName>
</protein>
<accession>U2T6W1</accession>
<dbReference type="HOGENOM" id="CLU_2601703_0_0_11"/>
<organism evidence="1 2">
    <name type="scientific">Leifsonia aquatica ATCC 14665</name>
    <dbReference type="NCBI Taxonomy" id="1358026"/>
    <lineage>
        <taxon>Bacteria</taxon>
        <taxon>Bacillati</taxon>
        <taxon>Actinomycetota</taxon>
        <taxon>Actinomycetes</taxon>
        <taxon>Micrococcales</taxon>
        <taxon>Microbacteriaceae</taxon>
        <taxon>Leifsonia</taxon>
    </lineage>
</organism>
<gene>
    <name evidence="1" type="ORF">N136_00415</name>
</gene>
<evidence type="ECO:0000313" key="1">
    <source>
        <dbReference type="EMBL" id="ERK73223.1"/>
    </source>
</evidence>
<dbReference type="Proteomes" id="UP000016605">
    <property type="component" value="Unassembled WGS sequence"/>
</dbReference>
<dbReference type="EMBL" id="AWVQ01000037">
    <property type="protein sequence ID" value="ERK73223.1"/>
    <property type="molecule type" value="Genomic_DNA"/>
</dbReference>